<organism evidence="3 4">
    <name type="scientific">Bradyrhizobium forestalis</name>
    <dbReference type="NCBI Taxonomy" id="1419263"/>
    <lineage>
        <taxon>Bacteria</taxon>
        <taxon>Pseudomonadati</taxon>
        <taxon>Pseudomonadota</taxon>
        <taxon>Alphaproteobacteria</taxon>
        <taxon>Hyphomicrobiales</taxon>
        <taxon>Nitrobacteraceae</taxon>
        <taxon>Bradyrhizobium</taxon>
    </lineage>
</organism>
<feature type="signal peptide" evidence="2">
    <location>
        <begin position="1"/>
        <end position="21"/>
    </location>
</feature>
<reference evidence="3 4" key="1">
    <citation type="submission" date="2017-11" db="EMBL/GenBank/DDBJ databases">
        <title>Bradyrhizobium forestalis sp. nov., an efficient nitrogen-fixing bacterium isolated from nodules of forest legume species in the Amazon.</title>
        <authorList>
            <person name="Costa E.M."/>
            <person name="Guimaraes A."/>
            <person name="Carvalho T.S."/>
            <person name="Rodrigues T.L."/>
            <person name="Ribeiro P.R.A."/>
            <person name="Lebbe L."/>
            <person name="Willems A."/>
            <person name="Moreira F.M.S."/>
        </authorList>
    </citation>
    <scope>NUCLEOTIDE SEQUENCE [LARGE SCALE GENOMIC DNA]</scope>
    <source>
        <strain evidence="3 4">INPA54B</strain>
    </source>
</reference>
<dbReference type="Proteomes" id="UP000231194">
    <property type="component" value="Unassembled WGS sequence"/>
</dbReference>
<evidence type="ECO:0000256" key="1">
    <source>
        <dbReference type="SAM" id="MobiDB-lite"/>
    </source>
</evidence>
<dbReference type="AlphaFoldDB" id="A0A2M8RHI2"/>
<protein>
    <submittedName>
        <fullName evidence="3">Uncharacterized protein</fullName>
    </submittedName>
</protein>
<gene>
    <name evidence="3" type="ORF">CVM73_01750</name>
</gene>
<proteinExistence type="predicted"/>
<comment type="caution">
    <text evidence="3">The sequence shown here is derived from an EMBL/GenBank/DDBJ whole genome shotgun (WGS) entry which is preliminary data.</text>
</comment>
<dbReference type="OrthoDB" id="8240987at2"/>
<evidence type="ECO:0000313" key="3">
    <source>
        <dbReference type="EMBL" id="PJG57286.1"/>
    </source>
</evidence>
<keyword evidence="4" id="KW-1185">Reference proteome</keyword>
<feature type="chain" id="PRO_5014728073" evidence="2">
    <location>
        <begin position="22"/>
        <end position="142"/>
    </location>
</feature>
<dbReference type="EMBL" id="PGVG01000001">
    <property type="protein sequence ID" value="PJG57286.1"/>
    <property type="molecule type" value="Genomic_DNA"/>
</dbReference>
<name>A0A2M8RHI2_9BRAD</name>
<sequence>MRSVMLLALSLAFVGAWSHHSARGQTSVAPPVSLAPSDASPPRANAKNSNPRSQPARVSDRAPPAAAGRENLTSPAGAPMPNPAADYDGFIVGTFDNDDTSSRVPPVRSRAARDSRSNPDADGLDQEDGALKRKLMICQNCK</sequence>
<feature type="region of interest" description="Disordered" evidence="1">
    <location>
        <begin position="22"/>
        <end position="128"/>
    </location>
</feature>
<evidence type="ECO:0000256" key="2">
    <source>
        <dbReference type="SAM" id="SignalP"/>
    </source>
</evidence>
<keyword evidence="2" id="KW-0732">Signal</keyword>
<evidence type="ECO:0000313" key="4">
    <source>
        <dbReference type="Proteomes" id="UP000231194"/>
    </source>
</evidence>
<accession>A0A2M8RHI2</accession>